<dbReference type="Proteomes" id="UP000790709">
    <property type="component" value="Unassembled WGS sequence"/>
</dbReference>
<dbReference type="EMBL" id="MU266832">
    <property type="protein sequence ID" value="KAH7918197.1"/>
    <property type="molecule type" value="Genomic_DNA"/>
</dbReference>
<evidence type="ECO:0000313" key="2">
    <source>
        <dbReference type="Proteomes" id="UP000790709"/>
    </source>
</evidence>
<name>A0ACB8B0H8_9AGAM</name>
<accession>A0ACB8B0H8</accession>
<reference evidence="1" key="1">
    <citation type="journal article" date="2021" name="New Phytol.">
        <title>Evolutionary innovations through gain and loss of genes in the ectomycorrhizal Boletales.</title>
        <authorList>
            <person name="Wu G."/>
            <person name="Miyauchi S."/>
            <person name="Morin E."/>
            <person name="Kuo A."/>
            <person name="Drula E."/>
            <person name="Varga T."/>
            <person name="Kohler A."/>
            <person name="Feng B."/>
            <person name="Cao Y."/>
            <person name="Lipzen A."/>
            <person name="Daum C."/>
            <person name="Hundley H."/>
            <person name="Pangilinan J."/>
            <person name="Johnson J."/>
            <person name="Barry K."/>
            <person name="LaButti K."/>
            <person name="Ng V."/>
            <person name="Ahrendt S."/>
            <person name="Min B."/>
            <person name="Choi I.G."/>
            <person name="Park H."/>
            <person name="Plett J.M."/>
            <person name="Magnuson J."/>
            <person name="Spatafora J.W."/>
            <person name="Nagy L.G."/>
            <person name="Henrissat B."/>
            <person name="Grigoriev I.V."/>
            <person name="Yang Z.L."/>
            <person name="Xu J."/>
            <person name="Martin F.M."/>
        </authorList>
    </citation>
    <scope>NUCLEOTIDE SEQUENCE</scope>
    <source>
        <strain evidence="1">KUC20120723A-06</strain>
    </source>
</reference>
<gene>
    <name evidence="1" type="ORF">BV22DRAFT_1200067</name>
</gene>
<proteinExistence type="predicted"/>
<keyword evidence="2" id="KW-1185">Reference proteome</keyword>
<sequence>MSSSTPHPPVQPNSHPYAIKTTSSALLSRSTSSPHSPHVTKHHYVPPSPTRPRHRHSSSLSSVEGVHDPTRPAPLPAPPSVRPRRAETLPPDSPAPSPKYWSNDDLSQYLSTANAGEDVVQLVRAREWTGKDFLRLTEDDLQNASLPPTRITSLLEASRTLRADVIKSRIWVDSYHSKHISAHSNDVYRGDTASLFGTTGAPFNNELYNSSSSSVDLLLPSASNVPATTDLVLPPSPAITMHRPNSIAVSDASAQRYRDLARIRVRRRGKVKGLVENWERERTGTGSVSGSEGSISGSEEDLLSPTSPSKAELRLSPSKSELFPLRSKSDFPLSSPKPRGHSHREDIDPNATITMDSVPNSIHPPPYASTAAGSTSLLDPGPRKDLHITPDLAAQEDILGGFHQDDAFPIGGGVYPSPNPTATQDAEELLSVFHQDYVEPSMEDLESEPSIEELLAAVSFPPAPASPSASTHSPISRRTSRRVQGGLAWEEDFGIGETVKHVPTSGVISIVDGSPGGKGNLNLLNGRRSVSGSLNGKRSVSGSLRSSVRQRTASGTGVGTGSSGRNRTHSPRHRIVSTIFAPEAGLATDGEGTKIGADENATAGNIEAENATAITENAPINAGGVTVTVDPEPAFANAESANAPPAHRLSHAAPVALADVFTSEVGRDRGVEVVGDDGSAAGPSSSVKVDPGTKADAAGEVNLSEGVLGVTAAAVALEHSQNVFERSEHTSERASSTPGLSNDALAALSEDALAELSDDALAALSDDALAALEASLAATRAEVATFRARLEVIEAELGASEAASSVSGAARDKDRDAAQDKYRAGRSSRRRDSVGYSYHAEESGGGGEQLERAPPTGLIGLAKSVLVQTLGWVWVYPAVHPRPARLSARPRSRSPAQHLAMSAINAGSDSRPASPVSAGLEAAGRPSPGLEAARRPSPGAHPRRTPVTYALQRILPALRIPYVILFSLALCAALVRRVGWVGVKLGVKLGGRWRRG</sequence>
<protein>
    <submittedName>
        <fullName evidence="1">Uncharacterized protein</fullName>
    </submittedName>
</protein>
<organism evidence="1 2">
    <name type="scientific">Leucogyrophana mollusca</name>
    <dbReference type="NCBI Taxonomy" id="85980"/>
    <lineage>
        <taxon>Eukaryota</taxon>
        <taxon>Fungi</taxon>
        <taxon>Dikarya</taxon>
        <taxon>Basidiomycota</taxon>
        <taxon>Agaricomycotina</taxon>
        <taxon>Agaricomycetes</taxon>
        <taxon>Agaricomycetidae</taxon>
        <taxon>Boletales</taxon>
        <taxon>Boletales incertae sedis</taxon>
        <taxon>Leucogyrophana</taxon>
    </lineage>
</organism>
<comment type="caution">
    <text evidence="1">The sequence shown here is derived from an EMBL/GenBank/DDBJ whole genome shotgun (WGS) entry which is preliminary data.</text>
</comment>
<evidence type="ECO:0000313" key="1">
    <source>
        <dbReference type="EMBL" id="KAH7918197.1"/>
    </source>
</evidence>